<proteinExistence type="predicted"/>
<dbReference type="Proteomes" id="UP000619293">
    <property type="component" value="Unassembled WGS sequence"/>
</dbReference>
<gene>
    <name evidence="1" type="ORF">Cch02nite_79160</name>
</gene>
<sequence length="125" mass="14292">MAVTDSEQADLLTRFAADVDPLARRVLAAERLSQVCDLIREMMGHCLQAPYLGHMWGAGELYSIWGELDDILDGWPVDHGPDTEAVADRELRRAAGEWLDMPRTGAGIRDYTYRWRTRLTERTWT</sequence>
<evidence type="ECO:0000313" key="1">
    <source>
        <dbReference type="EMBL" id="GIF94472.1"/>
    </source>
</evidence>
<evidence type="ECO:0000313" key="2">
    <source>
        <dbReference type="Proteomes" id="UP000619293"/>
    </source>
</evidence>
<reference evidence="1 2" key="1">
    <citation type="submission" date="2021-01" db="EMBL/GenBank/DDBJ databases">
        <title>Whole genome shotgun sequence of Catellatospora chokoriensis NBRC 107358.</title>
        <authorList>
            <person name="Komaki H."/>
            <person name="Tamura T."/>
        </authorList>
    </citation>
    <scope>NUCLEOTIDE SEQUENCE [LARGE SCALE GENOMIC DNA]</scope>
    <source>
        <strain evidence="1 2">NBRC 107358</strain>
    </source>
</reference>
<protein>
    <submittedName>
        <fullName evidence="1">Uncharacterized protein</fullName>
    </submittedName>
</protein>
<comment type="caution">
    <text evidence="1">The sequence shown here is derived from an EMBL/GenBank/DDBJ whole genome shotgun (WGS) entry which is preliminary data.</text>
</comment>
<dbReference type="AlphaFoldDB" id="A0A8J3K0K6"/>
<dbReference type="EMBL" id="BONG01000099">
    <property type="protein sequence ID" value="GIF94472.1"/>
    <property type="molecule type" value="Genomic_DNA"/>
</dbReference>
<accession>A0A8J3K0K6</accession>
<keyword evidence="2" id="KW-1185">Reference proteome</keyword>
<organism evidence="1 2">
    <name type="scientific">Catellatospora chokoriensis</name>
    <dbReference type="NCBI Taxonomy" id="310353"/>
    <lineage>
        <taxon>Bacteria</taxon>
        <taxon>Bacillati</taxon>
        <taxon>Actinomycetota</taxon>
        <taxon>Actinomycetes</taxon>
        <taxon>Micromonosporales</taxon>
        <taxon>Micromonosporaceae</taxon>
        <taxon>Catellatospora</taxon>
    </lineage>
</organism>
<name>A0A8J3K0K6_9ACTN</name>